<feature type="domain" description="PAS" evidence="7">
    <location>
        <begin position="132"/>
        <end position="185"/>
    </location>
</feature>
<proteinExistence type="predicted"/>
<dbReference type="GO" id="GO:0009927">
    <property type="term" value="F:histidine phosphotransfer kinase activity"/>
    <property type="evidence" value="ECO:0007669"/>
    <property type="project" value="TreeGrafter"/>
</dbReference>
<dbReference type="InterPro" id="IPR035965">
    <property type="entry name" value="PAS-like_dom_sf"/>
</dbReference>
<feature type="domain" description="PAS" evidence="7">
    <location>
        <begin position="253"/>
        <end position="305"/>
    </location>
</feature>
<organism evidence="9 10">
    <name type="scientific">Hydrocarboniphaga effusa AP103</name>
    <dbReference type="NCBI Taxonomy" id="1172194"/>
    <lineage>
        <taxon>Bacteria</taxon>
        <taxon>Pseudomonadati</taxon>
        <taxon>Pseudomonadota</taxon>
        <taxon>Gammaproteobacteria</taxon>
        <taxon>Nevskiales</taxon>
        <taxon>Nevskiaceae</taxon>
        <taxon>Hydrocarboniphaga</taxon>
    </lineage>
</organism>
<evidence type="ECO:0000256" key="1">
    <source>
        <dbReference type="ARBA" id="ARBA00000085"/>
    </source>
</evidence>
<dbReference type="CDD" id="cd00130">
    <property type="entry name" value="PAS"/>
    <property type="match status" value="3"/>
</dbReference>
<dbReference type="Gene3D" id="3.30.450.20">
    <property type="entry name" value="PAS domain"/>
    <property type="match status" value="3"/>
</dbReference>
<dbReference type="SUPFAM" id="SSF55785">
    <property type="entry name" value="PYP-like sensor domain (PAS domain)"/>
    <property type="match status" value="3"/>
</dbReference>
<evidence type="ECO:0000259" key="6">
    <source>
        <dbReference type="PROSITE" id="PS50109"/>
    </source>
</evidence>
<dbReference type="PANTHER" id="PTHR43047">
    <property type="entry name" value="TWO-COMPONENT HISTIDINE PROTEIN KINASE"/>
    <property type="match status" value="1"/>
</dbReference>
<dbReference type="GO" id="GO:0000155">
    <property type="term" value="F:phosphorelay sensor kinase activity"/>
    <property type="evidence" value="ECO:0007669"/>
    <property type="project" value="InterPro"/>
</dbReference>
<dbReference type="PROSITE" id="PS50113">
    <property type="entry name" value="PAC"/>
    <property type="match status" value="3"/>
</dbReference>
<evidence type="ECO:0000313" key="10">
    <source>
        <dbReference type="Proteomes" id="UP000003704"/>
    </source>
</evidence>
<feature type="domain" description="PAC" evidence="8">
    <location>
        <begin position="209"/>
        <end position="259"/>
    </location>
</feature>
<comment type="caution">
    <text evidence="9">The sequence shown here is derived from an EMBL/GenBank/DDBJ whole genome shotgun (WGS) entry which is preliminary data.</text>
</comment>
<dbReference type="InterPro" id="IPR005467">
    <property type="entry name" value="His_kinase_dom"/>
</dbReference>
<dbReference type="PRINTS" id="PR00344">
    <property type="entry name" value="BCTRLSENSOR"/>
</dbReference>
<dbReference type="EMBL" id="AKGD01000003">
    <property type="protein sequence ID" value="EIT68547.1"/>
    <property type="molecule type" value="Genomic_DNA"/>
</dbReference>
<feature type="domain" description="PAS" evidence="7">
    <location>
        <begin position="14"/>
        <end position="78"/>
    </location>
</feature>
<dbReference type="InterPro" id="IPR036890">
    <property type="entry name" value="HATPase_C_sf"/>
</dbReference>
<dbReference type="Proteomes" id="UP000003704">
    <property type="component" value="Unassembled WGS sequence"/>
</dbReference>
<comment type="catalytic activity">
    <reaction evidence="1">
        <text>ATP + protein L-histidine = ADP + protein N-phospho-L-histidine.</text>
        <dbReference type="EC" id="2.7.13.3"/>
    </reaction>
</comment>
<reference evidence="9 10" key="1">
    <citation type="journal article" date="2012" name="J. Bacteriol.">
        <title>Genome Sequence of n-Alkane-Degrading Hydrocarboniphaga effusa Strain AP103T (ATCC BAA-332T).</title>
        <authorList>
            <person name="Chang H.K."/>
            <person name="Zylstra G.J."/>
            <person name="Chae J.C."/>
        </authorList>
    </citation>
    <scope>NUCLEOTIDE SEQUENCE [LARGE SCALE GENOMIC DNA]</scope>
    <source>
        <strain evidence="9 10">AP103</strain>
    </source>
</reference>
<evidence type="ECO:0000256" key="3">
    <source>
        <dbReference type="ARBA" id="ARBA00022553"/>
    </source>
</evidence>
<keyword evidence="3" id="KW-0597">Phosphoprotein</keyword>
<evidence type="ECO:0000259" key="8">
    <source>
        <dbReference type="PROSITE" id="PS50113"/>
    </source>
</evidence>
<dbReference type="GO" id="GO:0005886">
    <property type="term" value="C:plasma membrane"/>
    <property type="evidence" value="ECO:0007669"/>
    <property type="project" value="UniProtKB-ARBA"/>
</dbReference>
<dbReference type="SMART" id="SM00388">
    <property type="entry name" value="HisKA"/>
    <property type="match status" value="1"/>
</dbReference>
<evidence type="ECO:0000256" key="4">
    <source>
        <dbReference type="ARBA" id="ARBA00022679"/>
    </source>
</evidence>
<dbReference type="CDD" id="cd16922">
    <property type="entry name" value="HATPase_EvgS-ArcB-TorS-like"/>
    <property type="match status" value="1"/>
</dbReference>
<feature type="domain" description="PAC" evidence="8">
    <location>
        <begin position="330"/>
        <end position="380"/>
    </location>
</feature>
<evidence type="ECO:0000313" key="9">
    <source>
        <dbReference type="EMBL" id="EIT68547.1"/>
    </source>
</evidence>
<evidence type="ECO:0000259" key="7">
    <source>
        <dbReference type="PROSITE" id="PS50112"/>
    </source>
</evidence>
<evidence type="ECO:0000256" key="2">
    <source>
        <dbReference type="ARBA" id="ARBA00012438"/>
    </source>
</evidence>
<protein>
    <recommendedName>
        <fullName evidence="2">histidine kinase</fullName>
        <ecNumber evidence="2">2.7.13.3</ecNumber>
    </recommendedName>
</protein>
<dbReference type="InterPro" id="IPR001610">
    <property type="entry name" value="PAC"/>
</dbReference>
<feature type="domain" description="Histidine kinase" evidence="6">
    <location>
        <begin position="398"/>
        <end position="615"/>
    </location>
</feature>
<dbReference type="SUPFAM" id="SSF55874">
    <property type="entry name" value="ATPase domain of HSP90 chaperone/DNA topoisomerase II/histidine kinase"/>
    <property type="match status" value="1"/>
</dbReference>
<dbReference type="FunFam" id="3.30.565.10:FF:000006">
    <property type="entry name" value="Sensor histidine kinase WalK"/>
    <property type="match status" value="1"/>
</dbReference>
<gene>
    <name evidence="9" type="ORF">WQQ_37420</name>
</gene>
<dbReference type="SMART" id="SM00387">
    <property type="entry name" value="HATPase_c"/>
    <property type="match status" value="1"/>
</dbReference>
<keyword evidence="5 9" id="KW-0418">Kinase</keyword>
<dbReference type="Pfam" id="PF13426">
    <property type="entry name" value="PAS_9"/>
    <property type="match status" value="2"/>
</dbReference>
<dbReference type="InterPro" id="IPR036097">
    <property type="entry name" value="HisK_dim/P_sf"/>
</dbReference>
<accession>I7ZA70</accession>
<dbReference type="RefSeq" id="WP_007186677.1">
    <property type="nucleotide sequence ID" value="NZ_AKGD01000003.1"/>
</dbReference>
<dbReference type="PROSITE" id="PS50112">
    <property type="entry name" value="PAS"/>
    <property type="match status" value="3"/>
</dbReference>
<keyword evidence="10" id="KW-1185">Reference proteome</keyword>
<dbReference type="SUPFAM" id="SSF47384">
    <property type="entry name" value="Homodimeric domain of signal transducing histidine kinase"/>
    <property type="match status" value="1"/>
</dbReference>
<dbReference type="Gene3D" id="1.10.287.130">
    <property type="match status" value="1"/>
</dbReference>
<dbReference type="InterPro" id="IPR004358">
    <property type="entry name" value="Sig_transdc_His_kin-like_C"/>
</dbReference>
<evidence type="ECO:0000256" key="5">
    <source>
        <dbReference type="ARBA" id="ARBA00022777"/>
    </source>
</evidence>
<dbReference type="CDD" id="cd00082">
    <property type="entry name" value="HisKA"/>
    <property type="match status" value="1"/>
</dbReference>
<dbReference type="InterPro" id="IPR013767">
    <property type="entry name" value="PAS_fold"/>
</dbReference>
<keyword evidence="4" id="KW-0808">Transferase</keyword>
<dbReference type="InterPro" id="IPR000014">
    <property type="entry name" value="PAS"/>
</dbReference>
<dbReference type="SMART" id="SM00086">
    <property type="entry name" value="PAC"/>
    <property type="match status" value="3"/>
</dbReference>
<dbReference type="STRING" id="1172194.WQQ_37420"/>
<dbReference type="NCBIfam" id="TIGR00229">
    <property type="entry name" value="sensory_box"/>
    <property type="match status" value="3"/>
</dbReference>
<dbReference type="InterPro" id="IPR000700">
    <property type="entry name" value="PAS-assoc_C"/>
</dbReference>
<dbReference type="EC" id="2.7.13.3" evidence="2"/>
<dbReference type="Pfam" id="PF02518">
    <property type="entry name" value="HATPase_c"/>
    <property type="match status" value="1"/>
</dbReference>
<feature type="domain" description="PAC" evidence="8">
    <location>
        <begin position="80"/>
        <end position="132"/>
    </location>
</feature>
<dbReference type="Pfam" id="PF00512">
    <property type="entry name" value="HisKA"/>
    <property type="match status" value="1"/>
</dbReference>
<dbReference type="InterPro" id="IPR003661">
    <property type="entry name" value="HisK_dim/P_dom"/>
</dbReference>
<dbReference type="AlphaFoldDB" id="I7ZA70"/>
<name>I7ZA70_9GAMM</name>
<dbReference type="Pfam" id="PF00989">
    <property type="entry name" value="PAS"/>
    <property type="match status" value="1"/>
</dbReference>
<dbReference type="PATRIC" id="fig|1172194.4.peg.3631"/>
<dbReference type="InterPro" id="IPR003594">
    <property type="entry name" value="HATPase_dom"/>
</dbReference>
<dbReference type="GO" id="GO:0006355">
    <property type="term" value="P:regulation of DNA-templated transcription"/>
    <property type="evidence" value="ECO:0007669"/>
    <property type="project" value="InterPro"/>
</dbReference>
<dbReference type="SMART" id="SM00091">
    <property type="entry name" value="PAS"/>
    <property type="match status" value="3"/>
</dbReference>
<dbReference type="PROSITE" id="PS50109">
    <property type="entry name" value="HIS_KIN"/>
    <property type="match status" value="1"/>
</dbReference>
<dbReference type="Gene3D" id="3.30.565.10">
    <property type="entry name" value="Histidine kinase-like ATPase, C-terminal domain"/>
    <property type="match status" value="1"/>
</dbReference>
<dbReference type="PANTHER" id="PTHR43047:SF68">
    <property type="entry name" value="HISTIDINE KINASE 5"/>
    <property type="match status" value="1"/>
</dbReference>
<dbReference type="OrthoDB" id="9804645at2"/>
<sequence length="618" mass="68460">MDRDPAKRSFDDLVLRETPDAVILTLPDGRVRYWGKGAEAIFGFTDGEAVGQLLEDLVVPADRKEEERNIHRQTLANGLCQYESLRRRKDGSLVYVDISSKAIHDAEGNTDYVLSTKKDITLLKLQRDAKMVEAQFRDLLDSTPDGIVMVNPTGRIVLANKQAESLFGYQPGELRGQPIEVLLPQRYRGAHVGHRSSYFSQSRIRTMGAGLELYGVRKDGAEFPVEISLSPLKTEEGMLVMSAIRDISDRKRAEQKFRGLLESAPDAIVIVNRNGEIVLVNSQTERLFGYPRQELLGQRVDVLVPLRFRDAHPRARGNFFAHPAPRAMGAGLELFGLRRDGTEFPVEISLSPLETEEGVLVSSAIRDISDRKRIEHALQERNVELNNAILAKDRFLASMSHELRTPLNAVIGFTSMLLMRLPGPLTDEQDQQLRLIKSSAAHLLSLINDLLDLAKIESGKVELHLEPVDCRAVLDEVAATLRPLAEAKALDFELEAAEPLHIRADRRALSQIVINLANNAIKFTEHGRVVVSLVRHGGQVEIAVRDSGIGIRTEEVARLFEPFAQLGGDTARAREGSGLGLHLSQKLAALLGGRIECRSTYGEGSVFTLFLPTALPEA</sequence>